<name>A0A9P4R7L5_9PLEO</name>
<accession>A0A9P4R7L5</accession>
<evidence type="ECO:0000313" key="3">
    <source>
        <dbReference type="EMBL" id="KAF2739580.1"/>
    </source>
</evidence>
<dbReference type="AlphaFoldDB" id="A0A9P4R7L5"/>
<organism evidence="3 4">
    <name type="scientific">Polyplosphaeria fusca</name>
    <dbReference type="NCBI Taxonomy" id="682080"/>
    <lineage>
        <taxon>Eukaryota</taxon>
        <taxon>Fungi</taxon>
        <taxon>Dikarya</taxon>
        <taxon>Ascomycota</taxon>
        <taxon>Pezizomycotina</taxon>
        <taxon>Dothideomycetes</taxon>
        <taxon>Pleosporomycetidae</taxon>
        <taxon>Pleosporales</taxon>
        <taxon>Tetraplosphaeriaceae</taxon>
        <taxon>Polyplosphaeria</taxon>
    </lineage>
</organism>
<comment type="caution">
    <text evidence="3">The sequence shown here is derived from an EMBL/GenBank/DDBJ whole genome shotgun (WGS) entry which is preliminary data.</text>
</comment>
<dbReference type="EMBL" id="ML996104">
    <property type="protein sequence ID" value="KAF2739580.1"/>
    <property type="molecule type" value="Genomic_DNA"/>
</dbReference>
<reference evidence="3" key="1">
    <citation type="journal article" date="2020" name="Stud. Mycol.">
        <title>101 Dothideomycetes genomes: a test case for predicting lifestyles and emergence of pathogens.</title>
        <authorList>
            <person name="Haridas S."/>
            <person name="Albert R."/>
            <person name="Binder M."/>
            <person name="Bloem J."/>
            <person name="Labutti K."/>
            <person name="Salamov A."/>
            <person name="Andreopoulos B."/>
            <person name="Baker S."/>
            <person name="Barry K."/>
            <person name="Bills G."/>
            <person name="Bluhm B."/>
            <person name="Cannon C."/>
            <person name="Castanera R."/>
            <person name="Culley D."/>
            <person name="Daum C."/>
            <person name="Ezra D."/>
            <person name="Gonzalez J."/>
            <person name="Henrissat B."/>
            <person name="Kuo A."/>
            <person name="Liang C."/>
            <person name="Lipzen A."/>
            <person name="Lutzoni F."/>
            <person name="Magnuson J."/>
            <person name="Mondo S."/>
            <person name="Nolan M."/>
            <person name="Ohm R."/>
            <person name="Pangilinan J."/>
            <person name="Park H.-J."/>
            <person name="Ramirez L."/>
            <person name="Alfaro M."/>
            <person name="Sun H."/>
            <person name="Tritt A."/>
            <person name="Yoshinaga Y."/>
            <person name="Zwiers L.-H."/>
            <person name="Turgeon B."/>
            <person name="Goodwin S."/>
            <person name="Spatafora J."/>
            <person name="Crous P."/>
            <person name="Grigoriev I."/>
        </authorList>
    </citation>
    <scope>NUCLEOTIDE SEQUENCE</scope>
    <source>
        <strain evidence="3">CBS 125425</strain>
    </source>
</reference>
<feature type="compositionally biased region" description="Low complexity" evidence="1">
    <location>
        <begin position="101"/>
        <end position="115"/>
    </location>
</feature>
<keyword evidence="2" id="KW-0812">Transmembrane</keyword>
<feature type="region of interest" description="Disordered" evidence="1">
    <location>
        <begin position="95"/>
        <end position="118"/>
    </location>
</feature>
<protein>
    <submittedName>
        <fullName evidence="3">Uncharacterized protein</fullName>
    </submittedName>
</protein>
<feature type="transmembrane region" description="Helical" evidence="2">
    <location>
        <begin position="125"/>
        <end position="148"/>
    </location>
</feature>
<evidence type="ECO:0000313" key="4">
    <source>
        <dbReference type="Proteomes" id="UP000799444"/>
    </source>
</evidence>
<sequence>MEAFSTGTISTVQTPFRVGPRDSVFTYTPTPTPNFDPNPDSLVSASTNVRDPEHPLYTEMPWAWMTTLLTKSHFPHHHSTPSMLSTLTLTTFPPKPTPFQTAHADAPSSAATSPAHRTDSIPSGAIIGITLAITAVVTAIAIFILLCARKYMYRGHVKECDDKRDIRDSELDMWGSDFGKRRRVEPDPGIERLWNEPRDIPAHFESTGEPYMSGERNYEVKGRSLWERVGEANHGGSLSTAPERNGRDRERLSTNIARSRSRSVSSAGSLALPIMNVQVEPKSFLIDRGM</sequence>
<evidence type="ECO:0000256" key="1">
    <source>
        <dbReference type="SAM" id="MobiDB-lite"/>
    </source>
</evidence>
<gene>
    <name evidence="3" type="ORF">EJ04DRAFT_508844</name>
</gene>
<dbReference type="Proteomes" id="UP000799444">
    <property type="component" value="Unassembled WGS sequence"/>
</dbReference>
<feature type="region of interest" description="Disordered" evidence="1">
    <location>
        <begin position="231"/>
        <end position="250"/>
    </location>
</feature>
<keyword evidence="4" id="KW-1185">Reference proteome</keyword>
<proteinExistence type="predicted"/>
<evidence type="ECO:0000256" key="2">
    <source>
        <dbReference type="SAM" id="Phobius"/>
    </source>
</evidence>
<keyword evidence="2" id="KW-1133">Transmembrane helix</keyword>
<keyword evidence="2" id="KW-0472">Membrane</keyword>